<comment type="caution">
    <text evidence="2">The sequence shown here is derived from an EMBL/GenBank/DDBJ whole genome shotgun (WGS) entry which is preliminary data.</text>
</comment>
<sequence length="91" mass="9968">MNTAHIEFSDRPRTPETTGTPEHRFGWFGTPDPAEPPPAGPAPQDVSPHFLRFTDPRDLGTQPRILRRLQGFGAEHGPDSPAGTAPPRYGE</sequence>
<keyword evidence="3" id="KW-1185">Reference proteome</keyword>
<name>A0A368VGB8_9ACTN</name>
<reference evidence="2 3" key="1">
    <citation type="submission" date="2018-07" db="EMBL/GenBank/DDBJ databases">
        <title>Genomic Encyclopedia of Type Strains, Phase III (KMG-III): the genomes of soil and plant-associated and newly described type strains.</title>
        <authorList>
            <person name="Whitman W."/>
        </authorList>
    </citation>
    <scope>NUCLEOTIDE SEQUENCE [LARGE SCALE GENOMIC DNA]</scope>
    <source>
        <strain evidence="2 3">CECT 8575</strain>
    </source>
</reference>
<evidence type="ECO:0000256" key="1">
    <source>
        <dbReference type="SAM" id="MobiDB-lite"/>
    </source>
</evidence>
<evidence type="ECO:0000313" key="2">
    <source>
        <dbReference type="EMBL" id="RCW40217.1"/>
    </source>
</evidence>
<dbReference type="AlphaFoldDB" id="A0A368VGB8"/>
<dbReference type="RefSeq" id="WP_114454316.1">
    <property type="nucleotide sequence ID" value="NZ_QPJC01000012.1"/>
</dbReference>
<evidence type="ECO:0000313" key="3">
    <source>
        <dbReference type="Proteomes" id="UP000253495"/>
    </source>
</evidence>
<organism evidence="2 3">
    <name type="scientific">Halopolyspora algeriensis</name>
    <dbReference type="NCBI Taxonomy" id="1500506"/>
    <lineage>
        <taxon>Bacteria</taxon>
        <taxon>Bacillati</taxon>
        <taxon>Actinomycetota</taxon>
        <taxon>Actinomycetes</taxon>
        <taxon>Actinomycetes incertae sedis</taxon>
        <taxon>Halopolyspora</taxon>
    </lineage>
</organism>
<proteinExistence type="predicted"/>
<accession>A0A368VGB8</accession>
<dbReference type="Proteomes" id="UP000253495">
    <property type="component" value="Unassembled WGS sequence"/>
</dbReference>
<feature type="region of interest" description="Disordered" evidence="1">
    <location>
        <begin position="1"/>
        <end position="91"/>
    </location>
</feature>
<protein>
    <submittedName>
        <fullName evidence="2">Uncharacterized protein</fullName>
    </submittedName>
</protein>
<dbReference type="EMBL" id="QPJC01000012">
    <property type="protein sequence ID" value="RCW40217.1"/>
    <property type="molecule type" value="Genomic_DNA"/>
</dbReference>
<gene>
    <name evidence="2" type="ORF">DFQ14_11298</name>
</gene>